<feature type="non-terminal residue" evidence="4">
    <location>
        <position position="90"/>
    </location>
</feature>
<evidence type="ECO:0000256" key="1">
    <source>
        <dbReference type="ARBA" id="ARBA00022729"/>
    </source>
</evidence>
<proteinExistence type="predicted"/>
<dbReference type="InterPro" id="IPR000323">
    <property type="entry name" value="Cu2_ascorb_mOase_N"/>
</dbReference>
<protein>
    <recommendedName>
        <fullName evidence="3">Copper type II ascorbate-dependent monooxygenase N-terminal domain-containing protein</fullName>
    </recommendedName>
</protein>
<sequence length="90" mass="9944">PASQSPSWICDKAESPNVPVYNAVCKEVSRQIIFAWALDASEKSLPDGVGLRVSGNTGIHYLVIQLHYAKEFPHGVTDNSGYTFELTHKR</sequence>
<accession>A0A0B7C2T0</accession>
<gene>
    <name evidence="4" type="primary">ORF222134</name>
</gene>
<name>A0A0B7C2T0_9EUPU</name>
<dbReference type="Pfam" id="PF01082">
    <property type="entry name" value="Cu2_monooxygen"/>
    <property type="match status" value="1"/>
</dbReference>
<dbReference type="PANTHER" id="PTHR10680:SF36">
    <property type="entry name" value="PEPTIDYL-ALPHA-HYDROXYGLYCINE ALPHA-AMIDATING LYASE 1"/>
    <property type="match status" value="1"/>
</dbReference>
<dbReference type="GO" id="GO:0016715">
    <property type="term" value="F:oxidoreductase activity, acting on paired donors, with incorporation or reduction of molecular oxygen, reduced ascorbate as one donor, and incorporation of one atom of oxygen"/>
    <property type="evidence" value="ECO:0007669"/>
    <property type="project" value="InterPro"/>
</dbReference>
<dbReference type="GO" id="GO:0005576">
    <property type="term" value="C:extracellular region"/>
    <property type="evidence" value="ECO:0007669"/>
    <property type="project" value="TreeGrafter"/>
</dbReference>
<dbReference type="Gene3D" id="2.60.120.310">
    <property type="entry name" value="Copper type II, ascorbate-dependent monooxygenase, N-terminal domain"/>
    <property type="match status" value="1"/>
</dbReference>
<evidence type="ECO:0000259" key="3">
    <source>
        <dbReference type="Pfam" id="PF01082"/>
    </source>
</evidence>
<dbReference type="EMBL" id="HACG01052913">
    <property type="protein sequence ID" value="CEK99784.1"/>
    <property type="molecule type" value="Transcribed_RNA"/>
</dbReference>
<evidence type="ECO:0000256" key="2">
    <source>
        <dbReference type="ARBA" id="ARBA00023180"/>
    </source>
</evidence>
<keyword evidence="2" id="KW-0325">Glycoprotein</keyword>
<dbReference type="InterPro" id="IPR036939">
    <property type="entry name" value="Cu2_ascorb_mOase_N_sf"/>
</dbReference>
<feature type="non-terminal residue" evidence="4">
    <location>
        <position position="1"/>
    </location>
</feature>
<dbReference type="AlphaFoldDB" id="A0A0B7C2T0"/>
<evidence type="ECO:0000313" key="4">
    <source>
        <dbReference type="EMBL" id="CEK99784.1"/>
    </source>
</evidence>
<dbReference type="SUPFAM" id="SSF49742">
    <property type="entry name" value="PHM/PNGase F"/>
    <property type="match status" value="1"/>
</dbReference>
<dbReference type="GO" id="GO:0005507">
    <property type="term" value="F:copper ion binding"/>
    <property type="evidence" value="ECO:0007669"/>
    <property type="project" value="InterPro"/>
</dbReference>
<dbReference type="InterPro" id="IPR008977">
    <property type="entry name" value="PHM/PNGase_F_dom_sf"/>
</dbReference>
<reference evidence="4" key="1">
    <citation type="submission" date="2014-12" db="EMBL/GenBank/DDBJ databases">
        <title>Insight into the proteome of Arion vulgaris.</title>
        <authorList>
            <person name="Aradska J."/>
            <person name="Bulat T."/>
            <person name="Smidak R."/>
            <person name="Sarate P."/>
            <person name="Gangsoo J."/>
            <person name="Sialana F."/>
            <person name="Bilban M."/>
            <person name="Lubec G."/>
        </authorList>
    </citation>
    <scope>NUCLEOTIDE SEQUENCE</scope>
    <source>
        <tissue evidence="4">Skin</tissue>
    </source>
</reference>
<dbReference type="PANTHER" id="PTHR10680">
    <property type="entry name" value="PEPTIDYL-GLYCINE ALPHA-AMIDATING MONOOXYGENASE"/>
    <property type="match status" value="1"/>
</dbReference>
<keyword evidence="1" id="KW-0732">Signal</keyword>
<organism evidence="4">
    <name type="scientific">Arion vulgaris</name>
    <dbReference type="NCBI Taxonomy" id="1028688"/>
    <lineage>
        <taxon>Eukaryota</taxon>
        <taxon>Metazoa</taxon>
        <taxon>Spiralia</taxon>
        <taxon>Lophotrochozoa</taxon>
        <taxon>Mollusca</taxon>
        <taxon>Gastropoda</taxon>
        <taxon>Heterobranchia</taxon>
        <taxon>Euthyneura</taxon>
        <taxon>Panpulmonata</taxon>
        <taxon>Eupulmonata</taxon>
        <taxon>Stylommatophora</taxon>
        <taxon>Helicina</taxon>
        <taxon>Arionoidea</taxon>
        <taxon>Arionidae</taxon>
        <taxon>Arion</taxon>
    </lineage>
</organism>
<feature type="domain" description="Copper type II ascorbate-dependent monooxygenase N-terminal" evidence="3">
    <location>
        <begin position="5"/>
        <end position="70"/>
    </location>
</feature>